<dbReference type="AlphaFoldDB" id="A0AAV7D580"/>
<evidence type="ECO:0000313" key="2">
    <source>
        <dbReference type="EMBL" id="KAG8592110.1"/>
    </source>
</evidence>
<accession>A0AAV7D580</accession>
<proteinExistence type="predicted"/>
<sequence length="131" mass="14284">MSKPGSNTEIHVAPRPDTARPKRKPQKKAPPDPEPGCSSKHGTLRNTASTSKQVPNTSPNKDEVSAKTKTRRKDQNTSVNKKSRKDRMETAPRDIGSPENVPKSGRSVNELDAVLSECGKLIELYSYGTSS</sequence>
<reference evidence="2" key="1">
    <citation type="thesis" date="2020" institute="ProQuest LLC" country="789 East Eisenhower Parkway, Ann Arbor, MI, USA">
        <title>Comparative Genomics and Chromosome Evolution.</title>
        <authorList>
            <person name="Mudd A.B."/>
        </authorList>
    </citation>
    <scope>NUCLEOTIDE SEQUENCE</scope>
    <source>
        <strain evidence="2">237g6f4</strain>
        <tissue evidence="2">Blood</tissue>
    </source>
</reference>
<comment type="caution">
    <text evidence="2">The sequence shown here is derived from an EMBL/GenBank/DDBJ whole genome shotgun (WGS) entry which is preliminary data.</text>
</comment>
<dbReference type="Proteomes" id="UP000824782">
    <property type="component" value="Unassembled WGS sequence"/>
</dbReference>
<evidence type="ECO:0000313" key="3">
    <source>
        <dbReference type="Proteomes" id="UP000824782"/>
    </source>
</evidence>
<organism evidence="2 3">
    <name type="scientific">Engystomops pustulosus</name>
    <name type="common">Tungara frog</name>
    <name type="synonym">Physalaemus pustulosus</name>
    <dbReference type="NCBI Taxonomy" id="76066"/>
    <lineage>
        <taxon>Eukaryota</taxon>
        <taxon>Metazoa</taxon>
        <taxon>Chordata</taxon>
        <taxon>Craniata</taxon>
        <taxon>Vertebrata</taxon>
        <taxon>Euteleostomi</taxon>
        <taxon>Amphibia</taxon>
        <taxon>Batrachia</taxon>
        <taxon>Anura</taxon>
        <taxon>Neobatrachia</taxon>
        <taxon>Hyloidea</taxon>
        <taxon>Leptodactylidae</taxon>
        <taxon>Leiuperinae</taxon>
        <taxon>Engystomops</taxon>
    </lineage>
</organism>
<dbReference type="EMBL" id="WNYA01000001">
    <property type="protein sequence ID" value="KAG8592110.1"/>
    <property type="molecule type" value="Genomic_DNA"/>
</dbReference>
<evidence type="ECO:0000256" key="1">
    <source>
        <dbReference type="SAM" id="MobiDB-lite"/>
    </source>
</evidence>
<protein>
    <submittedName>
        <fullName evidence="2">Uncharacterized protein</fullName>
    </submittedName>
</protein>
<name>A0AAV7D580_ENGPU</name>
<feature type="compositionally biased region" description="Polar residues" evidence="1">
    <location>
        <begin position="40"/>
        <end position="59"/>
    </location>
</feature>
<keyword evidence="3" id="KW-1185">Reference proteome</keyword>
<gene>
    <name evidence="2" type="ORF">GDO81_000410</name>
</gene>
<feature type="region of interest" description="Disordered" evidence="1">
    <location>
        <begin position="1"/>
        <end position="108"/>
    </location>
</feature>